<evidence type="ECO:0000313" key="3">
    <source>
        <dbReference type="EMBL" id="SFM10717.1"/>
    </source>
</evidence>
<evidence type="ECO:0000259" key="2">
    <source>
        <dbReference type="PROSITE" id="PS50110"/>
    </source>
</evidence>
<organism evidence="3 4">
    <name type="scientific">Pelosinus propionicus DSM 13327</name>
    <dbReference type="NCBI Taxonomy" id="1123291"/>
    <lineage>
        <taxon>Bacteria</taxon>
        <taxon>Bacillati</taxon>
        <taxon>Bacillota</taxon>
        <taxon>Negativicutes</taxon>
        <taxon>Selenomonadales</taxon>
        <taxon>Sporomusaceae</taxon>
        <taxon>Pelosinus</taxon>
    </lineage>
</organism>
<accession>A0A1I4N5Y2</accession>
<dbReference type="STRING" id="1123291.SAMN04490355_104124"/>
<dbReference type="SMART" id="SM00448">
    <property type="entry name" value="REC"/>
    <property type="match status" value="1"/>
</dbReference>
<keyword evidence="1" id="KW-0597">Phosphoprotein</keyword>
<evidence type="ECO:0000256" key="1">
    <source>
        <dbReference type="PROSITE-ProRule" id="PRU00169"/>
    </source>
</evidence>
<evidence type="ECO:0000313" key="4">
    <source>
        <dbReference type="Proteomes" id="UP000199520"/>
    </source>
</evidence>
<dbReference type="AlphaFoldDB" id="A0A1I4N5Y2"/>
<dbReference type="GO" id="GO:0000160">
    <property type="term" value="P:phosphorelay signal transduction system"/>
    <property type="evidence" value="ECO:0007669"/>
    <property type="project" value="InterPro"/>
</dbReference>
<proteinExistence type="predicted"/>
<dbReference type="PANTHER" id="PTHR43228:SF1">
    <property type="entry name" value="TWO-COMPONENT RESPONSE REGULATOR ARR22"/>
    <property type="match status" value="1"/>
</dbReference>
<dbReference type="InterPro" id="IPR011006">
    <property type="entry name" value="CheY-like_superfamily"/>
</dbReference>
<dbReference type="SUPFAM" id="SSF52172">
    <property type="entry name" value="CheY-like"/>
    <property type="match status" value="1"/>
</dbReference>
<sequence length="150" mass="16713">MARVLIVDDALMMRKTIRKMIENAGYIAEAEAINGEQAIQMYKEYMPDIVTMDITMPGIDGIEALRHIMAYDKDAKVIMVSALGQQYKVMEALECGAKSYILKPITAENLIAVINQVHDKSKTNAFTKPVFECGEGRHQQSCDIIVGKTV</sequence>
<feature type="domain" description="Response regulatory" evidence="2">
    <location>
        <begin position="3"/>
        <end position="118"/>
    </location>
</feature>
<gene>
    <name evidence="3" type="ORF">SAMN04490355_104124</name>
</gene>
<dbReference type="EMBL" id="FOTS01000041">
    <property type="protein sequence ID" value="SFM10717.1"/>
    <property type="molecule type" value="Genomic_DNA"/>
</dbReference>
<feature type="modified residue" description="4-aspartylphosphate" evidence="1">
    <location>
        <position position="53"/>
    </location>
</feature>
<keyword evidence="4" id="KW-1185">Reference proteome</keyword>
<dbReference type="InterPro" id="IPR052048">
    <property type="entry name" value="ST_Response_Regulator"/>
</dbReference>
<dbReference type="Pfam" id="PF00072">
    <property type="entry name" value="Response_reg"/>
    <property type="match status" value="1"/>
</dbReference>
<dbReference type="PANTHER" id="PTHR43228">
    <property type="entry name" value="TWO-COMPONENT RESPONSE REGULATOR"/>
    <property type="match status" value="1"/>
</dbReference>
<dbReference type="Proteomes" id="UP000199520">
    <property type="component" value="Unassembled WGS sequence"/>
</dbReference>
<dbReference type="OrthoDB" id="9790669at2"/>
<dbReference type="Gene3D" id="3.40.50.2300">
    <property type="match status" value="1"/>
</dbReference>
<dbReference type="InterPro" id="IPR001789">
    <property type="entry name" value="Sig_transdc_resp-reg_receiver"/>
</dbReference>
<dbReference type="PROSITE" id="PS50110">
    <property type="entry name" value="RESPONSE_REGULATORY"/>
    <property type="match status" value="1"/>
</dbReference>
<dbReference type="RefSeq" id="WP_090941019.1">
    <property type="nucleotide sequence ID" value="NZ_FOTS01000041.1"/>
</dbReference>
<reference evidence="4" key="1">
    <citation type="submission" date="2016-10" db="EMBL/GenBank/DDBJ databases">
        <authorList>
            <person name="Varghese N."/>
            <person name="Submissions S."/>
        </authorList>
    </citation>
    <scope>NUCLEOTIDE SEQUENCE [LARGE SCALE GENOMIC DNA]</scope>
    <source>
        <strain evidence="4">DSM 13327</strain>
    </source>
</reference>
<name>A0A1I4N5Y2_9FIRM</name>
<protein>
    <submittedName>
        <fullName evidence="3">Two-component system, chemotaxis family, response regulator CheY</fullName>
    </submittedName>
</protein>